<dbReference type="Proteomes" id="UP000532373">
    <property type="component" value="Unassembled WGS sequence"/>
</dbReference>
<dbReference type="InterPro" id="IPR029043">
    <property type="entry name" value="GcvT/YgfZ_C"/>
</dbReference>
<evidence type="ECO:0000259" key="3">
    <source>
        <dbReference type="Pfam" id="PF08669"/>
    </source>
</evidence>
<evidence type="ECO:0000256" key="1">
    <source>
        <dbReference type="PIRSR" id="PIRSR006487-1"/>
    </source>
</evidence>
<evidence type="ECO:0000313" key="4">
    <source>
        <dbReference type="EMBL" id="MBB6465863.1"/>
    </source>
</evidence>
<accession>A0A8E2BBI3</accession>
<dbReference type="EMBL" id="JACHGI010000002">
    <property type="protein sequence ID" value="MBB6465863.1"/>
    <property type="molecule type" value="Genomic_DNA"/>
</dbReference>
<dbReference type="PANTHER" id="PTHR43757">
    <property type="entry name" value="AMINOMETHYLTRANSFERASE"/>
    <property type="match status" value="1"/>
</dbReference>
<dbReference type="SUPFAM" id="SSF101790">
    <property type="entry name" value="Aminomethyltransferase beta-barrel domain"/>
    <property type="match status" value="1"/>
</dbReference>
<dbReference type="GO" id="GO:0004047">
    <property type="term" value="F:aminomethyltransferase activity"/>
    <property type="evidence" value="ECO:0007669"/>
    <property type="project" value="UniProtKB-EC"/>
</dbReference>
<name>A0A8E2BBI3_9HYPH</name>
<dbReference type="PANTHER" id="PTHR43757:SF2">
    <property type="entry name" value="AMINOMETHYLTRANSFERASE, MITOCHONDRIAL"/>
    <property type="match status" value="1"/>
</dbReference>
<dbReference type="InterPro" id="IPR006222">
    <property type="entry name" value="GCVT_N"/>
</dbReference>
<evidence type="ECO:0000259" key="2">
    <source>
        <dbReference type="Pfam" id="PF01571"/>
    </source>
</evidence>
<protein>
    <submittedName>
        <fullName evidence="4">Aminomethyltransferase</fullName>
        <ecNumber evidence="4">2.1.2.10</ecNumber>
    </submittedName>
</protein>
<dbReference type="RefSeq" id="WP_184768319.1">
    <property type="nucleotide sequence ID" value="NZ_JACHGI010000002.1"/>
</dbReference>
<reference evidence="4 5" key="1">
    <citation type="submission" date="2020-08" db="EMBL/GenBank/DDBJ databases">
        <title>Genomic Encyclopedia of Type Strains, Phase IV (KMG-IV): sequencing the most valuable type-strain genomes for metagenomic binning, comparative biology and taxonomic classification.</title>
        <authorList>
            <person name="Goeker M."/>
        </authorList>
    </citation>
    <scope>NUCLEOTIDE SEQUENCE [LARGE SCALE GENOMIC DNA]</scope>
    <source>
        <strain evidence="4 5">DSM 17454</strain>
    </source>
</reference>
<dbReference type="SUPFAM" id="SSF103025">
    <property type="entry name" value="Folate-binding domain"/>
    <property type="match status" value="1"/>
</dbReference>
<gene>
    <name evidence="4" type="ORF">HNQ96_001721</name>
</gene>
<dbReference type="PIRSF" id="PIRSF006487">
    <property type="entry name" value="GcvT"/>
    <property type="match status" value="1"/>
</dbReference>
<dbReference type="AlphaFoldDB" id="A0A8E2BBI3"/>
<comment type="caution">
    <text evidence="4">The sequence shown here is derived from an EMBL/GenBank/DDBJ whole genome shotgun (WGS) entry which is preliminary data.</text>
</comment>
<dbReference type="InterPro" id="IPR013977">
    <property type="entry name" value="GcvT_C"/>
</dbReference>
<dbReference type="Pfam" id="PF01571">
    <property type="entry name" value="GCV_T"/>
    <property type="match status" value="1"/>
</dbReference>
<dbReference type="InterPro" id="IPR028896">
    <property type="entry name" value="GcvT/YgfZ/DmdA"/>
</dbReference>
<organism evidence="4 5">
    <name type="scientific">Aminobacter carboxidus</name>
    <dbReference type="NCBI Taxonomy" id="376165"/>
    <lineage>
        <taxon>Bacteria</taxon>
        <taxon>Pseudomonadati</taxon>
        <taxon>Pseudomonadota</taxon>
        <taxon>Alphaproteobacteria</taxon>
        <taxon>Hyphomicrobiales</taxon>
        <taxon>Phyllobacteriaceae</taxon>
        <taxon>Aminobacter</taxon>
    </lineage>
</organism>
<dbReference type="Gene3D" id="3.30.1360.120">
    <property type="entry name" value="Probable tRNA modification gtpase trme, domain 1"/>
    <property type="match status" value="1"/>
</dbReference>
<keyword evidence="4" id="KW-0808">Transferase</keyword>
<feature type="binding site" evidence="1">
    <location>
        <position position="206"/>
    </location>
    <ligand>
        <name>substrate</name>
    </ligand>
</feature>
<feature type="domain" description="Aminomethyltransferase C-terminal" evidence="3">
    <location>
        <begin position="339"/>
        <end position="408"/>
    </location>
</feature>
<evidence type="ECO:0000313" key="5">
    <source>
        <dbReference type="Proteomes" id="UP000532373"/>
    </source>
</evidence>
<dbReference type="InterPro" id="IPR027266">
    <property type="entry name" value="TrmE/GcvT-like"/>
</dbReference>
<sequence length="415" mass="44952">MLDHVATGEGNANACEGTPFHTVTSSAVRTTWWYAWDKYIVPDVYTSMPRELAAIRNAVAMIDMSPLPKMEVCGPDAHRLIDRLMTRDMRGLEVNHVMYAPWCNDDGLIVGDGLVFRLADDRFMVSGETSHAWFAGQAGDLKVDIRNASDDYGILSLQGPNSLDLMQAATGLDWAGLKFSQIGRATIAGIDLFVARQGFTGERGFELWVPKDGAAAVWQHIYSVGQAYGATPAGEYAVDVARIEAGLILVSADYNGAGPDPRTARVEVVDDLQITPFEAGLERLVNLNSDFVGRDALEAAQASSQAKRRFVGLRYDPTDIVTAAARNSGYGTALSRVYWGSMRAFKDGKVVGRASSLAFSPTLRQAISFGFLPEKLSSPGSTIEVELKDDEGTIIGLVSATVVSLPFVEIRRSQS</sequence>
<feature type="domain" description="GCVT N-terminal" evidence="2">
    <location>
        <begin position="38"/>
        <end position="256"/>
    </location>
</feature>
<proteinExistence type="predicted"/>
<dbReference type="EC" id="2.1.2.10" evidence="4"/>
<dbReference type="Pfam" id="PF08669">
    <property type="entry name" value="GCV_T_C"/>
    <property type="match status" value="1"/>
</dbReference>